<keyword evidence="6" id="KW-0833">Ubl conjugation pathway</keyword>
<dbReference type="GO" id="GO:0004842">
    <property type="term" value="F:ubiquitin-protein transferase activity"/>
    <property type="evidence" value="ECO:0007669"/>
    <property type="project" value="TreeGrafter"/>
</dbReference>
<evidence type="ECO:0000256" key="7">
    <source>
        <dbReference type="ARBA" id="ARBA00022833"/>
    </source>
</evidence>
<dbReference type="GO" id="GO:0043130">
    <property type="term" value="F:ubiquitin binding"/>
    <property type="evidence" value="ECO:0007669"/>
    <property type="project" value="TreeGrafter"/>
</dbReference>
<dbReference type="Pfam" id="PF01485">
    <property type="entry name" value="IBR"/>
    <property type="match status" value="1"/>
</dbReference>
<dbReference type="SMART" id="SM00647">
    <property type="entry name" value="IBR"/>
    <property type="match status" value="2"/>
</dbReference>
<dbReference type="InterPro" id="IPR051628">
    <property type="entry name" value="LUBAC_E3_Ligases"/>
</dbReference>
<dbReference type="CDD" id="cd00590">
    <property type="entry name" value="RRM_SF"/>
    <property type="match status" value="2"/>
</dbReference>
<keyword evidence="2" id="KW-0808">Transferase</keyword>
<dbReference type="Proteomes" id="UP000724874">
    <property type="component" value="Unassembled WGS sequence"/>
</dbReference>
<evidence type="ECO:0000256" key="6">
    <source>
        <dbReference type="ARBA" id="ARBA00022786"/>
    </source>
</evidence>
<keyword evidence="10" id="KW-1185">Reference proteome</keyword>
<dbReference type="InterPro" id="IPR002867">
    <property type="entry name" value="IBR_dom"/>
</dbReference>
<dbReference type="Pfam" id="PF22191">
    <property type="entry name" value="IBR_1"/>
    <property type="match status" value="1"/>
</dbReference>
<dbReference type="CDD" id="cd20335">
    <property type="entry name" value="BRcat_RBR"/>
    <property type="match status" value="1"/>
</dbReference>
<keyword evidence="5" id="KW-0863">Zinc-finger</keyword>
<comment type="pathway">
    <text evidence="1">Protein modification; protein ubiquitination.</text>
</comment>
<evidence type="ECO:0000313" key="10">
    <source>
        <dbReference type="Proteomes" id="UP000724874"/>
    </source>
</evidence>
<sequence>MHLRFGSGFEVTEFRTGFESRCLIMSHAKLKSLLQDFGEVVEIRRPQSLAPNALLKVKVFFSESSEAYKALTALHNARRFGQTLDCRLSVDSKAGGAFVNNTDIRIDWEGPGINVFMGYATEELANEAICKARFTPYGDFMTQAALHNGIPAVGQITVKFTGLPFGVTEEGMEIYGPHQGMVTQGLNRKDFTIEDTINGVKKLLRHPNCKPLEVDFRPPPYKACKLRAWAVYANPNDAQKAAEHLNGRKMDSLGNTKIFAKHIRTISFSLSPPKFLKAAPEVRAFSDHLFKQGGSYSLTIIDKQMSFTLRLCGEDVKVLVRLKSELERMLNGEPLLKDDKVAWDDFFGRPSGVTFLQDLQREHRGVVIDNYVGRRSIRLFGLAEKRRVVREKILEKLSQLQARKWHIIPLHGRLMSVLLKGEFTSLQDELGSDNVLLDLLGPALKVRGDIEAFNTAMEVVNVAKLKHKASQWNPPLQYSLDECPVCFDKVSSGIKLECGHSWCLFPLKCLGNAAKCTERIPLLAAREVLPAGSLDSLIQAAFSAHVQTHSEFHFCPTPDCPQVYRAAQEGVFLQCPSCLVRICPNCHTDAHDGLTCFEAKHGDDLFDEWADQHDVKGCPGCKMAIEKDEGCNHMMCTMCKTHICWVCLQTFPNGDGIYAHMRSEHGDFGLGPII</sequence>
<dbReference type="PROSITE" id="PS51873">
    <property type="entry name" value="TRIAD"/>
    <property type="match status" value="1"/>
</dbReference>
<evidence type="ECO:0000256" key="1">
    <source>
        <dbReference type="ARBA" id="ARBA00004906"/>
    </source>
</evidence>
<dbReference type="PROSITE" id="PS00028">
    <property type="entry name" value="ZINC_FINGER_C2H2_1"/>
    <property type="match status" value="1"/>
</dbReference>
<evidence type="ECO:0000256" key="5">
    <source>
        <dbReference type="ARBA" id="ARBA00022771"/>
    </source>
</evidence>
<dbReference type="GO" id="GO:0097039">
    <property type="term" value="P:protein linear polyubiquitination"/>
    <property type="evidence" value="ECO:0007669"/>
    <property type="project" value="TreeGrafter"/>
</dbReference>
<dbReference type="EMBL" id="JADNYJ010000125">
    <property type="protein sequence ID" value="KAF8882192.1"/>
    <property type="molecule type" value="Genomic_DNA"/>
</dbReference>
<organism evidence="9 10">
    <name type="scientific">Gymnopilus junonius</name>
    <name type="common">Spectacular rustgill mushroom</name>
    <name type="synonym">Gymnopilus spectabilis subsp. junonius</name>
    <dbReference type="NCBI Taxonomy" id="109634"/>
    <lineage>
        <taxon>Eukaryota</taxon>
        <taxon>Fungi</taxon>
        <taxon>Dikarya</taxon>
        <taxon>Basidiomycota</taxon>
        <taxon>Agaricomycotina</taxon>
        <taxon>Agaricomycetes</taxon>
        <taxon>Agaricomycetidae</taxon>
        <taxon>Agaricales</taxon>
        <taxon>Agaricineae</taxon>
        <taxon>Hymenogastraceae</taxon>
        <taxon>Gymnopilus</taxon>
    </lineage>
</organism>
<dbReference type="PANTHER" id="PTHR22770">
    <property type="entry name" value="UBIQUITIN CONJUGATING ENZYME 7 INTERACTING PROTEIN-RELATED"/>
    <property type="match status" value="1"/>
</dbReference>
<dbReference type="GO" id="GO:0003676">
    <property type="term" value="F:nucleic acid binding"/>
    <property type="evidence" value="ECO:0007669"/>
    <property type="project" value="InterPro"/>
</dbReference>
<feature type="domain" description="RING-type" evidence="8">
    <location>
        <begin position="479"/>
        <end position="669"/>
    </location>
</feature>
<dbReference type="GO" id="GO:0000151">
    <property type="term" value="C:ubiquitin ligase complex"/>
    <property type="evidence" value="ECO:0007669"/>
    <property type="project" value="TreeGrafter"/>
</dbReference>
<keyword evidence="7" id="KW-0862">Zinc</keyword>
<dbReference type="InterPro" id="IPR044066">
    <property type="entry name" value="TRIAD_supradom"/>
</dbReference>
<protein>
    <recommendedName>
        <fullName evidence="8">RING-type domain-containing protein</fullName>
    </recommendedName>
</protein>
<dbReference type="SUPFAM" id="SSF57850">
    <property type="entry name" value="RING/U-box"/>
    <property type="match status" value="1"/>
</dbReference>
<dbReference type="CDD" id="cd22585">
    <property type="entry name" value="Rcat_RBR_DEAH12-like"/>
    <property type="match status" value="1"/>
</dbReference>
<accession>A0A9P5TIN5</accession>
<dbReference type="AlphaFoldDB" id="A0A9P5TIN5"/>
<dbReference type="InterPro" id="IPR013087">
    <property type="entry name" value="Znf_C2H2_type"/>
</dbReference>
<evidence type="ECO:0000256" key="4">
    <source>
        <dbReference type="ARBA" id="ARBA00022737"/>
    </source>
</evidence>
<gene>
    <name evidence="9" type="ORF">CPB84DRAFT_1791150</name>
</gene>
<dbReference type="GO" id="GO:0043161">
    <property type="term" value="P:proteasome-mediated ubiquitin-dependent protein catabolic process"/>
    <property type="evidence" value="ECO:0007669"/>
    <property type="project" value="TreeGrafter"/>
</dbReference>
<name>A0A9P5TIN5_GYMJU</name>
<evidence type="ECO:0000256" key="3">
    <source>
        <dbReference type="ARBA" id="ARBA00022723"/>
    </source>
</evidence>
<keyword evidence="4" id="KW-0677">Repeat</keyword>
<evidence type="ECO:0000256" key="2">
    <source>
        <dbReference type="ARBA" id="ARBA00022679"/>
    </source>
</evidence>
<comment type="caution">
    <text evidence="9">The sequence shown here is derived from an EMBL/GenBank/DDBJ whole genome shotgun (WGS) entry which is preliminary data.</text>
</comment>
<dbReference type="SUPFAM" id="SSF54928">
    <property type="entry name" value="RNA-binding domain, RBD"/>
    <property type="match status" value="1"/>
</dbReference>
<evidence type="ECO:0000259" key="8">
    <source>
        <dbReference type="PROSITE" id="PS51873"/>
    </source>
</evidence>
<keyword evidence="3" id="KW-0479">Metal-binding</keyword>
<dbReference type="GO" id="GO:0008270">
    <property type="term" value="F:zinc ion binding"/>
    <property type="evidence" value="ECO:0007669"/>
    <property type="project" value="UniProtKB-KW"/>
</dbReference>
<dbReference type="InterPro" id="IPR035979">
    <property type="entry name" value="RBD_domain_sf"/>
</dbReference>
<evidence type="ECO:0000313" key="9">
    <source>
        <dbReference type="EMBL" id="KAF8882192.1"/>
    </source>
</evidence>
<dbReference type="OrthoDB" id="10009520at2759"/>
<proteinExistence type="predicted"/>
<dbReference type="Gene3D" id="1.20.120.1750">
    <property type="match status" value="1"/>
</dbReference>
<reference evidence="9" key="1">
    <citation type="submission" date="2020-11" db="EMBL/GenBank/DDBJ databases">
        <authorList>
            <consortium name="DOE Joint Genome Institute"/>
            <person name="Ahrendt S."/>
            <person name="Riley R."/>
            <person name="Andreopoulos W."/>
            <person name="LaButti K."/>
            <person name="Pangilinan J."/>
            <person name="Ruiz-duenas F.J."/>
            <person name="Barrasa J.M."/>
            <person name="Sanchez-Garcia M."/>
            <person name="Camarero S."/>
            <person name="Miyauchi S."/>
            <person name="Serrano A."/>
            <person name="Linde D."/>
            <person name="Babiker R."/>
            <person name="Drula E."/>
            <person name="Ayuso-Fernandez I."/>
            <person name="Pacheco R."/>
            <person name="Padilla G."/>
            <person name="Ferreira P."/>
            <person name="Barriuso J."/>
            <person name="Kellner H."/>
            <person name="Castanera R."/>
            <person name="Alfaro M."/>
            <person name="Ramirez L."/>
            <person name="Pisabarro A.G."/>
            <person name="Kuo A."/>
            <person name="Tritt A."/>
            <person name="Lipzen A."/>
            <person name="He G."/>
            <person name="Yan M."/>
            <person name="Ng V."/>
            <person name="Cullen D."/>
            <person name="Martin F."/>
            <person name="Rosso M.-N."/>
            <person name="Henrissat B."/>
            <person name="Hibbett D."/>
            <person name="Martinez A.T."/>
            <person name="Grigoriev I.V."/>
        </authorList>
    </citation>
    <scope>NUCLEOTIDE SEQUENCE</scope>
    <source>
        <strain evidence="9">AH 44721</strain>
    </source>
</reference>
<dbReference type="PANTHER" id="PTHR22770:SF13">
    <property type="entry name" value="RING-TYPE DOMAIN-CONTAINING PROTEIN"/>
    <property type="match status" value="1"/>
</dbReference>